<sequence>MISVNVGAEAEACGCMDEVSRRSVRTLMSGSRGDFSFDGAEKDIILGDLEKDGSVFPVFDNLSLPSIESTIPVIDASTSMRASDGSSSSLLENQVGTVVALLQTEDHVISHARQIREISTLAGRFDDTTYYQQPAIGYAEKEDEYVQHPSDGTLIGTESFSTEPGVVTDSTALVEEENLQPGQTEETMYEEAVGLQARDIAFSAEDENEMATTSRAEPTFEESPTEQYAEIEVDTSSQANNFMQLTEEELAHIAHMLKIAEETSFGMPALRMPFTSNRSEIVKITRFGVSTPLQGTRISEESLDETSELVQKQSFDHSTENDIYHTDAQDKITAIIEELTTDELIRDALDHTPYVQDIVEIPLESCVDTSTTHAADVTAPTVASETGAPKVHEYQDM</sequence>
<dbReference type="EMBL" id="UYRV01014624">
    <property type="protein sequence ID" value="VDK60405.1"/>
    <property type="molecule type" value="Genomic_DNA"/>
</dbReference>
<organism evidence="1 2">
    <name type="scientific">Cylicostephanus goldi</name>
    <name type="common">Nematode worm</name>
    <dbReference type="NCBI Taxonomy" id="71465"/>
    <lineage>
        <taxon>Eukaryota</taxon>
        <taxon>Metazoa</taxon>
        <taxon>Ecdysozoa</taxon>
        <taxon>Nematoda</taxon>
        <taxon>Chromadorea</taxon>
        <taxon>Rhabditida</taxon>
        <taxon>Rhabditina</taxon>
        <taxon>Rhabditomorpha</taxon>
        <taxon>Strongyloidea</taxon>
        <taxon>Strongylidae</taxon>
        <taxon>Cylicostephanus</taxon>
    </lineage>
</organism>
<reference evidence="1 2" key="1">
    <citation type="submission" date="2018-11" db="EMBL/GenBank/DDBJ databases">
        <authorList>
            <consortium name="Pathogen Informatics"/>
        </authorList>
    </citation>
    <scope>NUCLEOTIDE SEQUENCE [LARGE SCALE GENOMIC DNA]</scope>
</reference>
<accession>A0A3P6S1C2</accession>
<dbReference type="Proteomes" id="UP000271889">
    <property type="component" value="Unassembled WGS sequence"/>
</dbReference>
<gene>
    <name evidence="1" type="ORF">CGOC_LOCUS5000</name>
</gene>
<proteinExistence type="predicted"/>
<dbReference type="AlphaFoldDB" id="A0A3P6S1C2"/>
<name>A0A3P6S1C2_CYLGO</name>
<evidence type="ECO:0000313" key="2">
    <source>
        <dbReference type="Proteomes" id="UP000271889"/>
    </source>
</evidence>
<evidence type="ECO:0000313" key="1">
    <source>
        <dbReference type="EMBL" id="VDK60405.1"/>
    </source>
</evidence>
<feature type="non-terminal residue" evidence="1">
    <location>
        <position position="397"/>
    </location>
</feature>
<protein>
    <submittedName>
        <fullName evidence="1">Uncharacterized protein</fullName>
    </submittedName>
</protein>
<keyword evidence="2" id="KW-1185">Reference proteome</keyword>